<dbReference type="RefSeq" id="WP_116886122.1">
    <property type="nucleotide sequence ID" value="NZ_QEKH01000070.1"/>
</dbReference>
<organism evidence="1 2">
    <name type="scientific">Victivallis vadensis</name>
    <dbReference type="NCBI Taxonomy" id="172901"/>
    <lineage>
        <taxon>Bacteria</taxon>
        <taxon>Pseudomonadati</taxon>
        <taxon>Lentisphaerota</taxon>
        <taxon>Lentisphaeria</taxon>
        <taxon>Victivallales</taxon>
        <taxon>Victivallaceae</taxon>
        <taxon>Victivallis</taxon>
    </lineage>
</organism>
<proteinExistence type="predicted"/>
<evidence type="ECO:0000313" key="2">
    <source>
        <dbReference type="Proteomes" id="UP000245959"/>
    </source>
</evidence>
<name>A0A2U1A8P6_9BACT</name>
<dbReference type="AlphaFoldDB" id="A0A2U1A8P6"/>
<accession>A0A2U1A8P6</accession>
<dbReference type="Proteomes" id="UP000245959">
    <property type="component" value="Unassembled WGS sequence"/>
</dbReference>
<dbReference type="GeneID" id="78297389"/>
<protein>
    <submittedName>
        <fullName evidence="1">Uncharacterized protein DUF3296</fullName>
    </submittedName>
</protein>
<comment type="caution">
    <text evidence="1">The sequence shown here is derived from an EMBL/GenBank/DDBJ whole genome shotgun (WGS) entry which is preliminary data.</text>
</comment>
<gene>
    <name evidence="1" type="ORF">C8D82_1702</name>
</gene>
<reference evidence="1 2" key="1">
    <citation type="submission" date="2018-04" db="EMBL/GenBank/DDBJ databases">
        <title>Genomic Encyclopedia of Type Strains, Phase IV (KMG-IV): sequencing the most valuable type-strain genomes for metagenomic binning, comparative biology and taxonomic classification.</title>
        <authorList>
            <person name="Goeker M."/>
        </authorList>
    </citation>
    <scope>NUCLEOTIDE SEQUENCE [LARGE SCALE GENOMIC DNA]</scope>
    <source>
        <strain evidence="1 2">DSM 14823</strain>
    </source>
</reference>
<keyword evidence="2" id="KW-1185">Reference proteome</keyword>
<sequence length="252" mass="28690">MGKPRIHREETYNETRIYQSPSGSRAEILAAIHQIFDYMWSVSHGRLYVCHFTVNFPSTFTLQANDFLTGTLQSWRRTMQNHRVPAEYLWGREKGDFASGGHVHFHIFVIIHGKFIQSASGIASHLNCLLSRRLQDDVRRVRCNPPLRDSFFWGKKVSAKLDNLADAIEWVSYIAKVDTKEAPFGQKTFGFSKGFLQQHQISALTLAEEAAFDAADLSISDEDWAAWGYEPLNWEEALNFNPATGGPLHEEA</sequence>
<dbReference type="EMBL" id="QEKH01000070">
    <property type="protein sequence ID" value="PVY29251.1"/>
    <property type="molecule type" value="Genomic_DNA"/>
</dbReference>
<evidence type="ECO:0000313" key="1">
    <source>
        <dbReference type="EMBL" id="PVY29251.1"/>
    </source>
</evidence>